<protein>
    <submittedName>
        <fullName evidence="4">DNA-processing protein DprA</fullName>
    </submittedName>
</protein>
<keyword evidence="5" id="KW-1185">Reference proteome</keyword>
<reference evidence="4 5" key="1">
    <citation type="submission" date="2024-07" db="EMBL/GenBank/DDBJ databases">
        <title>Uliginosibacterium paludis KCTC:42655.</title>
        <authorList>
            <person name="Kim M.K."/>
        </authorList>
    </citation>
    <scope>NUCLEOTIDE SEQUENCE [LARGE SCALE GENOMIC DNA]</scope>
    <source>
        <strain evidence="4 5">KCTC 42655</strain>
    </source>
</reference>
<dbReference type="InterPro" id="IPR003488">
    <property type="entry name" value="DprA"/>
</dbReference>
<dbReference type="Gene3D" id="3.40.50.450">
    <property type="match status" value="1"/>
</dbReference>
<dbReference type="RefSeq" id="WP_345925422.1">
    <property type="nucleotide sequence ID" value="NZ_JBDIVF010000002.1"/>
</dbReference>
<dbReference type="InterPro" id="IPR036388">
    <property type="entry name" value="WH-like_DNA-bd_sf"/>
</dbReference>
<comment type="caution">
    <text evidence="4">The sequence shown here is derived from an EMBL/GenBank/DDBJ whole genome shotgun (WGS) entry which is preliminary data.</text>
</comment>
<dbReference type="Gene3D" id="1.10.10.10">
    <property type="entry name" value="Winged helix-like DNA-binding domain superfamily/Winged helix DNA-binding domain"/>
    <property type="match status" value="1"/>
</dbReference>
<dbReference type="Pfam" id="PF17782">
    <property type="entry name" value="WHD_DprA"/>
    <property type="match status" value="1"/>
</dbReference>
<dbReference type="PANTHER" id="PTHR43022:SF1">
    <property type="entry name" value="PROTEIN SMF"/>
    <property type="match status" value="1"/>
</dbReference>
<evidence type="ECO:0000259" key="2">
    <source>
        <dbReference type="Pfam" id="PF02481"/>
    </source>
</evidence>
<feature type="domain" description="Smf/DprA SLOG" evidence="2">
    <location>
        <begin position="79"/>
        <end position="287"/>
    </location>
</feature>
<gene>
    <name evidence="4" type="primary">dprA</name>
    <name evidence="4" type="ORF">ABVT11_06510</name>
</gene>
<comment type="similarity">
    <text evidence="1">Belongs to the DprA/Smf family.</text>
</comment>
<dbReference type="Proteomes" id="UP001548590">
    <property type="component" value="Unassembled WGS sequence"/>
</dbReference>
<organism evidence="4 5">
    <name type="scientific">Uliginosibacterium paludis</name>
    <dbReference type="NCBI Taxonomy" id="1615952"/>
    <lineage>
        <taxon>Bacteria</taxon>
        <taxon>Pseudomonadati</taxon>
        <taxon>Pseudomonadota</taxon>
        <taxon>Betaproteobacteria</taxon>
        <taxon>Rhodocyclales</taxon>
        <taxon>Zoogloeaceae</taxon>
        <taxon>Uliginosibacterium</taxon>
    </lineage>
</organism>
<dbReference type="SUPFAM" id="SSF102405">
    <property type="entry name" value="MCP/YpsA-like"/>
    <property type="match status" value="1"/>
</dbReference>
<sequence>MSAPDLRDWLRLCLIPGIGPERQRALLASFGLPERIFSAGQFSIAQVIGQKLARLLLTHDNAAQVDAALAWASEPGNLILTLADPAYPRALLETADPPSLLYAKGNAALLETPALAMVGARSATPQGEANAMAFAESFAAAGLTVVSGLALGIDAAAHRGALKASGGTIAVVGTGADRIYPARNAALAREIAQRGLVLSEFPLGTPPAAHNFPRRNRLISGLSRGVLVVEAALDSGSLTTARLAAEQGREVFAIPGSIHSPTARGCHHLIKQGAKLVESAQDVLEELHWASPAAAGSPAALPASAEAGAADDAQRVVLDAMGFDPVDPDHLARRTGLTADALFAILTMLELEGCLARLAGGRFQRITVPSSG</sequence>
<evidence type="ECO:0000313" key="5">
    <source>
        <dbReference type="Proteomes" id="UP001548590"/>
    </source>
</evidence>
<name>A0ABV2CNR0_9RHOO</name>
<evidence type="ECO:0000313" key="4">
    <source>
        <dbReference type="EMBL" id="MET1489473.1"/>
    </source>
</evidence>
<dbReference type="InterPro" id="IPR010994">
    <property type="entry name" value="RuvA_2-like"/>
</dbReference>
<dbReference type="InterPro" id="IPR041614">
    <property type="entry name" value="DprA_WH"/>
</dbReference>
<evidence type="ECO:0000259" key="3">
    <source>
        <dbReference type="Pfam" id="PF17782"/>
    </source>
</evidence>
<dbReference type="InterPro" id="IPR057666">
    <property type="entry name" value="DrpA_SLOG"/>
</dbReference>
<evidence type="ECO:0000256" key="1">
    <source>
        <dbReference type="ARBA" id="ARBA00006525"/>
    </source>
</evidence>
<dbReference type="EMBL" id="JBEWLZ010000003">
    <property type="protein sequence ID" value="MET1489473.1"/>
    <property type="molecule type" value="Genomic_DNA"/>
</dbReference>
<dbReference type="SUPFAM" id="SSF47781">
    <property type="entry name" value="RuvA domain 2-like"/>
    <property type="match status" value="1"/>
</dbReference>
<feature type="domain" description="DprA winged helix" evidence="3">
    <location>
        <begin position="302"/>
        <end position="361"/>
    </location>
</feature>
<accession>A0ABV2CNR0</accession>
<dbReference type="NCBIfam" id="TIGR00732">
    <property type="entry name" value="dprA"/>
    <property type="match status" value="1"/>
</dbReference>
<dbReference type="PANTHER" id="PTHR43022">
    <property type="entry name" value="PROTEIN SMF"/>
    <property type="match status" value="1"/>
</dbReference>
<proteinExistence type="inferred from homology"/>
<dbReference type="Pfam" id="PF02481">
    <property type="entry name" value="DNA_processg_A"/>
    <property type="match status" value="1"/>
</dbReference>